<keyword evidence="5 8" id="KW-0812">Transmembrane</keyword>
<evidence type="ECO:0000313" key="9">
    <source>
        <dbReference type="EMBL" id="KIF81718.1"/>
    </source>
</evidence>
<keyword evidence="10" id="KW-1185">Reference proteome</keyword>
<dbReference type="GO" id="GO:0005886">
    <property type="term" value="C:plasma membrane"/>
    <property type="evidence" value="ECO:0007669"/>
    <property type="project" value="UniProtKB-SubCell"/>
</dbReference>
<keyword evidence="4" id="KW-1003">Cell membrane</keyword>
<dbReference type="PANTHER" id="PTHR34979:SF1">
    <property type="entry name" value="INNER MEMBRANE PROTEIN YGAZ"/>
    <property type="match status" value="1"/>
</dbReference>
<feature type="transmembrane region" description="Helical" evidence="8">
    <location>
        <begin position="224"/>
        <end position="242"/>
    </location>
</feature>
<evidence type="ECO:0000256" key="4">
    <source>
        <dbReference type="ARBA" id="ARBA00022475"/>
    </source>
</evidence>
<dbReference type="OrthoDB" id="9179311at2"/>
<dbReference type="GO" id="GO:1903785">
    <property type="term" value="P:L-valine transmembrane transport"/>
    <property type="evidence" value="ECO:0007669"/>
    <property type="project" value="TreeGrafter"/>
</dbReference>
<dbReference type="Proteomes" id="UP000031572">
    <property type="component" value="Unassembled WGS sequence"/>
</dbReference>
<proteinExistence type="inferred from homology"/>
<evidence type="ECO:0000256" key="3">
    <source>
        <dbReference type="ARBA" id="ARBA00022448"/>
    </source>
</evidence>
<gene>
    <name evidence="9" type="ORF">TSA66_14435</name>
</gene>
<feature type="transmembrane region" description="Helical" evidence="8">
    <location>
        <begin position="53"/>
        <end position="75"/>
    </location>
</feature>
<evidence type="ECO:0000256" key="5">
    <source>
        <dbReference type="ARBA" id="ARBA00022692"/>
    </source>
</evidence>
<name>A0A0C1Y3N7_9BURK</name>
<dbReference type="STRING" id="709839.TSA66_14435"/>
<keyword evidence="6 8" id="KW-1133">Transmembrane helix</keyword>
<dbReference type="PANTHER" id="PTHR34979">
    <property type="entry name" value="INNER MEMBRANE PROTEIN YGAZ"/>
    <property type="match status" value="1"/>
</dbReference>
<comment type="similarity">
    <text evidence="2">Belongs to the AzlC family.</text>
</comment>
<dbReference type="Pfam" id="PF03591">
    <property type="entry name" value="AzlC"/>
    <property type="match status" value="1"/>
</dbReference>
<keyword evidence="3" id="KW-0813">Transport</keyword>
<evidence type="ECO:0000313" key="10">
    <source>
        <dbReference type="Proteomes" id="UP000031572"/>
    </source>
</evidence>
<feature type="transmembrane region" description="Helical" evidence="8">
    <location>
        <begin position="82"/>
        <end position="108"/>
    </location>
</feature>
<evidence type="ECO:0000256" key="1">
    <source>
        <dbReference type="ARBA" id="ARBA00004651"/>
    </source>
</evidence>
<reference evidence="9 10" key="1">
    <citation type="submission" date="2014-12" db="EMBL/GenBank/DDBJ databases">
        <title>Denitrispirillum autotrophicum gen. nov., sp. nov., Denitrifying, Facultatively Autotrophic Bacteria Isolated from Rice Paddy Soil.</title>
        <authorList>
            <person name="Ishii S."/>
            <person name="Ashida N."/>
            <person name="Ohno H."/>
            <person name="Otsuka S."/>
            <person name="Yokota A."/>
            <person name="Senoo K."/>
        </authorList>
    </citation>
    <scope>NUCLEOTIDE SEQUENCE [LARGE SCALE GENOMIC DNA]</scope>
    <source>
        <strain evidence="9 10">TSA66</strain>
    </source>
</reference>
<dbReference type="AlphaFoldDB" id="A0A0C1Y3N7"/>
<accession>A0A0C1Y3N7</accession>
<dbReference type="RefSeq" id="WP_040040475.1">
    <property type="nucleotide sequence ID" value="NZ_JWJG01000028.1"/>
</dbReference>
<dbReference type="InterPro" id="IPR011606">
    <property type="entry name" value="Brnchd-chn_aa_trnsp_permease"/>
</dbReference>
<evidence type="ECO:0000256" key="8">
    <source>
        <dbReference type="SAM" id="Phobius"/>
    </source>
</evidence>
<keyword evidence="7 8" id="KW-0472">Membrane</keyword>
<sequence>MSNTDSKALDRAAVDPEKRAFSEGLKACAPTMPGIFAWGMVTGMAMMKSGLTLWQALGMTFLVFAGSAQLAAVPLMAANVPIWMVFLTALVVNLRFVIFAAAVGPHFAHLPWYKRLWFGYFNADITMGLFPQRFPAETIFRGEGKVGFFSGIGYPNWCAWQAGSVAGILLASQIPQNWGIGFAGTLALLAVMIPLVINRAALVGVIVASMVAVAAAGLPYRLGLLLAVILGMAAAMIVDTFLDKEKT</sequence>
<protein>
    <submittedName>
        <fullName evidence="9">Branched-chain amino acid permease</fullName>
    </submittedName>
</protein>
<evidence type="ECO:0000256" key="7">
    <source>
        <dbReference type="ARBA" id="ARBA00023136"/>
    </source>
</evidence>
<comment type="caution">
    <text evidence="9">The sequence shown here is derived from an EMBL/GenBank/DDBJ whole genome shotgun (WGS) entry which is preliminary data.</text>
</comment>
<dbReference type="EMBL" id="JWJG01000028">
    <property type="protein sequence ID" value="KIF81718.1"/>
    <property type="molecule type" value="Genomic_DNA"/>
</dbReference>
<feature type="transmembrane region" description="Helical" evidence="8">
    <location>
        <begin position="178"/>
        <end position="196"/>
    </location>
</feature>
<feature type="transmembrane region" description="Helical" evidence="8">
    <location>
        <begin position="201"/>
        <end position="218"/>
    </location>
</feature>
<evidence type="ECO:0000256" key="2">
    <source>
        <dbReference type="ARBA" id="ARBA00010735"/>
    </source>
</evidence>
<evidence type="ECO:0000256" key="6">
    <source>
        <dbReference type="ARBA" id="ARBA00022989"/>
    </source>
</evidence>
<organism evidence="9 10">
    <name type="scientific">Noviherbaspirillum autotrophicum</name>
    <dbReference type="NCBI Taxonomy" id="709839"/>
    <lineage>
        <taxon>Bacteria</taxon>
        <taxon>Pseudomonadati</taxon>
        <taxon>Pseudomonadota</taxon>
        <taxon>Betaproteobacteria</taxon>
        <taxon>Burkholderiales</taxon>
        <taxon>Oxalobacteraceae</taxon>
        <taxon>Noviherbaspirillum</taxon>
    </lineage>
</organism>
<comment type="subcellular location">
    <subcellularLocation>
        <location evidence="1">Cell membrane</location>
        <topology evidence="1">Multi-pass membrane protein</topology>
    </subcellularLocation>
</comment>